<keyword evidence="4" id="KW-1185">Reference proteome</keyword>
<feature type="domain" description="Acyl-CoA thioesterase-like N-terminal HotDog" evidence="1">
    <location>
        <begin position="28"/>
        <end position="112"/>
    </location>
</feature>
<dbReference type="Pfam" id="PF13622">
    <property type="entry name" value="4HBT_3"/>
    <property type="match status" value="1"/>
</dbReference>
<dbReference type="SUPFAM" id="SSF54637">
    <property type="entry name" value="Thioesterase/thiol ester dehydrase-isomerase"/>
    <property type="match status" value="2"/>
</dbReference>
<protein>
    <submittedName>
        <fullName evidence="3">Acyl-coenzyme A thioesterase PaaI-like protein</fullName>
    </submittedName>
</protein>
<dbReference type="Pfam" id="PF20789">
    <property type="entry name" value="4HBT_3C"/>
    <property type="match status" value="1"/>
</dbReference>
<evidence type="ECO:0000313" key="3">
    <source>
        <dbReference type="EMBL" id="MET3528353.1"/>
    </source>
</evidence>
<dbReference type="InterPro" id="IPR029069">
    <property type="entry name" value="HotDog_dom_sf"/>
</dbReference>
<dbReference type="InterPro" id="IPR049450">
    <property type="entry name" value="ACOT8-like_C"/>
</dbReference>
<dbReference type="CDD" id="cd03440">
    <property type="entry name" value="hot_dog"/>
    <property type="match status" value="1"/>
</dbReference>
<dbReference type="Gene3D" id="2.40.160.210">
    <property type="entry name" value="Acyl-CoA thioesterase, double hotdog domain"/>
    <property type="match status" value="1"/>
</dbReference>
<dbReference type="InterPro" id="IPR042171">
    <property type="entry name" value="Acyl-CoA_hotdog"/>
</dbReference>
<feature type="domain" description="Acyl-CoA thioesterase-like C-terminal" evidence="2">
    <location>
        <begin position="132"/>
        <end position="266"/>
    </location>
</feature>
<comment type="caution">
    <text evidence="3">The sequence shown here is derived from an EMBL/GenBank/DDBJ whole genome shotgun (WGS) entry which is preliminary data.</text>
</comment>
<evidence type="ECO:0000313" key="4">
    <source>
        <dbReference type="Proteomes" id="UP001549110"/>
    </source>
</evidence>
<dbReference type="Proteomes" id="UP001549110">
    <property type="component" value="Unassembled WGS sequence"/>
</dbReference>
<reference evidence="3 4" key="1">
    <citation type="submission" date="2024-06" db="EMBL/GenBank/DDBJ databases">
        <title>Genomic Encyclopedia of Type Strains, Phase IV (KMG-IV): sequencing the most valuable type-strain genomes for metagenomic binning, comparative biology and taxonomic classification.</title>
        <authorList>
            <person name="Goeker M."/>
        </authorList>
    </citation>
    <scope>NUCLEOTIDE SEQUENCE [LARGE SCALE GENOMIC DNA]</scope>
    <source>
        <strain evidence="3 4">DSM 17809</strain>
    </source>
</reference>
<evidence type="ECO:0000259" key="1">
    <source>
        <dbReference type="Pfam" id="PF13622"/>
    </source>
</evidence>
<dbReference type="RefSeq" id="WP_354298281.1">
    <property type="nucleotide sequence ID" value="NZ_JBEPLU010000003.1"/>
</dbReference>
<accession>A0ABV2EMR2</accession>
<gene>
    <name evidence="3" type="ORF">ABID41_003492</name>
</gene>
<dbReference type="InterPro" id="IPR049449">
    <property type="entry name" value="TesB_ACOT8-like_N"/>
</dbReference>
<organism evidence="3 4">
    <name type="scientific">Phenylobacterium koreense</name>
    <dbReference type="NCBI Taxonomy" id="266125"/>
    <lineage>
        <taxon>Bacteria</taxon>
        <taxon>Pseudomonadati</taxon>
        <taxon>Pseudomonadota</taxon>
        <taxon>Alphaproteobacteria</taxon>
        <taxon>Caulobacterales</taxon>
        <taxon>Caulobacteraceae</taxon>
        <taxon>Phenylobacterium</taxon>
    </lineage>
</organism>
<proteinExistence type="predicted"/>
<dbReference type="EMBL" id="JBEPLU010000003">
    <property type="protein sequence ID" value="MET3528353.1"/>
    <property type="molecule type" value="Genomic_DNA"/>
</dbReference>
<evidence type="ECO:0000259" key="2">
    <source>
        <dbReference type="Pfam" id="PF20789"/>
    </source>
</evidence>
<name>A0ABV2EMR2_9CAUL</name>
<sequence>MSTTSANPAFDISLNAAAPGRWTTLAAPQWRNPGGGLWGGYALALCVRALEAEPEAMGEALSLTLTFATALPSGELDVRTRRLRQGGSIGIWEVELSPQGAGEVGVHGMVTVARRPSTPPFAFASLPAAPAPESLPSPDQPAGTEHFGTAAFERRTLDGFPPKPGGDSRSLAWVRPRLGAWDKALLAMVTDNSAPRAMYALDRVMATTLSLTVYLHAQAEELAELGDDFILIECEGRVGGGGASDERSSYWSRDGRLLATSEQLAWYRQRPPVVPE</sequence>